<evidence type="ECO:0000313" key="1">
    <source>
        <dbReference type="EMBL" id="GJJ06368.1"/>
    </source>
</evidence>
<organism evidence="1 2">
    <name type="scientific">Clathrus columnatus</name>
    <dbReference type="NCBI Taxonomy" id="1419009"/>
    <lineage>
        <taxon>Eukaryota</taxon>
        <taxon>Fungi</taxon>
        <taxon>Dikarya</taxon>
        <taxon>Basidiomycota</taxon>
        <taxon>Agaricomycotina</taxon>
        <taxon>Agaricomycetes</taxon>
        <taxon>Phallomycetidae</taxon>
        <taxon>Phallales</taxon>
        <taxon>Clathraceae</taxon>
        <taxon>Clathrus</taxon>
    </lineage>
</organism>
<comment type="caution">
    <text evidence="1">The sequence shown here is derived from an EMBL/GenBank/DDBJ whole genome shotgun (WGS) entry which is preliminary data.</text>
</comment>
<gene>
    <name evidence="1" type="ORF">Clacol_000559</name>
</gene>
<protein>
    <submittedName>
        <fullName evidence="1">Uncharacterized protein</fullName>
    </submittedName>
</protein>
<name>A0AAV4ZZL6_9AGAM</name>
<reference evidence="1" key="1">
    <citation type="submission" date="2021-10" db="EMBL/GenBank/DDBJ databases">
        <title>De novo Genome Assembly of Clathrus columnatus (Basidiomycota, Fungi) Using Illumina and Nanopore Sequence Data.</title>
        <authorList>
            <person name="Ogiso-Tanaka E."/>
            <person name="Itagaki H."/>
            <person name="Hosoya T."/>
            <person name="Hosaka K."/>
        </authorList>
    </citation>
    <scope>NUCLEOTIDE SEQUENCE</scope>
    <source>
        <strain evidence="1">MO-923</strain>
    </source>
</reference>
<dbReference type="EMBL" id="BPWL01000001">
    <property type="protein sequence ID" value="GJJ06368.1"/>
    <property type="molecule type" value="Genomic_DNA"/>
</dbReference>
<evidence type="ECO:0000313" key="2">
    <source>
        <dbReference type="Proteomes" id="UP001050691"/>
    </source>
</evidence>
<dbReference type="AlphaFoldDB" id="A0AAV4ZZL6"/>
<keyword evidence="2" id="KW-1185">Reference proteome</keyword>
<accession>A0AAV4ZZL6</accession>
<sequence length="435" mass="49176">MSVDIEERELPVIQRGLVDTCFEEAQYESGIDVLYGLRSFRYKPPPLHIRQLIYIALLPPPLKQTLDTKELPDAPPSPQKICLQKDDIWPKPIARQKALALLRSYVGINSPQSLMRAFPFYPYVSEDGTNDGSLFGNERLEERFHEDNTPLREEIVKFQFLKDCWGCLKERFAKRNQQDSALGSRKQNILDSGTIEQQAGFVGPYAWPILEWLISVFEKDEELQQLNGESGRGPRIGLDVPVEILKECFLPPSLDSIVSNSNMDFSYTTAEKRQELGARFLSLTENLDVFFSSLSLDQAVFKLNILEHLMIKNEERTTAPRARARAKPRAKGADPPKLDIHLVEGAYIVPPLDRFITLVSSLSSSDGQDAALMKYHLVSALFQARDGVSLIAYDEAVKTGVLQKSIEEGFEETKGVASTYKRIALNIVQAWEKQI</sequence>
<dbReference type="Proteomes" id="UP001050691">
    <property type="component" value="Unassembled WGS sequence"/>
</dbReference>
<proteinExistence type="predicted"/>